<dbReference type="PANTHER" id="PTHR12714:SF9">
    <property type="entry name" value="PROTEIN-S-ISOPRENYLCYSTEINE O-METHYLTRANSFERASE"/>
    <property type="match status" value="1"/>
</dbReference>
<dbReference type="Gene3D" id="1.20.120.1630">
    <property type="match status" value="1"/>
</dbReference>
<sequence length="232" mass="26490">MALNVMMVSAIDFSVTNPAAWGLALIVIVVVSWFFYRYFAPDSWREWVGAGVVQAFIIALYAEMYGFPLTIYLLVRFFGFDRESASTNLWSTLVGFGETGMLVSMLLGYAVALVGIGLFAQGWRQVYRARQNDRLVTDGLYGYVRHPQYTGLFIALFGEGIIHWPTVFSVGLFPLVVVVFAWLARKEERDMVDKFGEDYQLYQQNVPMFLPDWGKWREIVAESRNHDDSDGQ</sequence>
<evidence type="ECO:0000256" key="2">
    <source>
        <dbReference type="ARBA" id="ARBA00022692"/>
    </source>
</evidence>
<accession>A0AAW4PFA2</accession>
<protein>
    <submittedName>
        <fullName evidence="6">Isoprenylcysteine carboxylmethyltransferase family protein</fullName>
    </submittedName>
</protein>
<dbReference type="Proteomes" id="UP001430455">
    <property type="component" value="Unassembled WGS sequence"/>
</dbReference>
<feature type="transmembrane region" description="Helical" evidence="5">
    <location>
        <begin position="164"/>
        <end position="184"/>
    </location>
</feature>
<dbReference type="EMBL" id="RKLT01000008">
    <property type="protein sequence ID" value="MBX0296599.1"/>
    <property type="molecule type" value="Genomic_DNA"/>
</dbReference>
<keyword evidence="2 5" id="KW-0812">Transmembrane</keyword>
<gene>
    <name evidence="6" type="ORF">EGH23_17100</name>
</gene>
<dbReference type="RefSeq" id="WP_220581192.1">
    <property type="nucleotide sequence ID" value="NZ_RKLT01000008.1"/>
</dbReference>
<evidence type="ECO:0000256" key="5">
    <source>
        <dbReference type="SAM" id="Phobius"/>
    </source>
</evidence>
<feature type="transmembrane region" description="Helical" evidence="5">
    <location>
        <begin position="20"/>
        <end position="39"/>
    </location>
</feature>
<keyword evidence="3 5" id="KW-1133">Transmembrane helix</keyword>
<comment type="caution">
    <text evidence="6">The sequence shown here is derived from an EMBL/GenBank/DDBJ whole genome shotgun (WGS) entry which is preliminary data.</text>
</comment>
<dbReference type="Pfam" id="PF04140">
    <property type="entry name" value="ICMT"/>
    <property type="match status" value="1"/>
</dbReference>
<keyword evidence="4 5" id="KW-0472">Membrane</keyword>
<dbReference type="GO" id="GO:0004671">
    <property type="term" value="F:protein C-terminal S-isoprenylcysteine carboxyl O-methyltransferase activity"/>
    <property type="evidence" value="ECO:0007669"/>
    <property type="project" value="InterPro"/>
</dbReference>
<evidence type="ECO:0000256" key="3">
    <source>
        <dbReference type="ARBA" id="ARBA00022989"/>
    </source>
</evidence>
<evidence type="ECO:0000256" key="4">
    <source>
        <dbReference type="ARBA" id="ARBA00023136"/>
    </source>
</evidence>
<evidence type="ECO:0000313" key="6">
    <source>
        <dbReference type="EMBL" id="MBX0296599.1"/>
    </source>
</evidence>
<dbReference type="PANTHER" id="PTHR12714">
    <property type="entry name" value="PROTEIN-S ISOPRENYLCYSTEINE O-METHYLTRANSFERASE"/>
    <property type="match status" value="1"/>
</dbReference>
<comment type="subcellular location">
    <subcellularLocation>
        <location evidence="1">Membrane</location>
        <topology evidence="1">Multi-pass membrane protein</topology>
    </subcellularLocation>
</comment>
<feature type="transmembrane region" description="Helical" evidence="5">
    <location>
        <begin position="99"/>
        <end position="120"/>
    </location>
</feature>
<organism evidence="6 7">
    <name type="scientific">Haloarcula nitratireducens</name>
    <dbReference type="NCBI Taxonomy" id="2487749"/>
    <lineage>
        <taxon>Archaea</taxon>
        <taxon>Methanobacteriati</taxon>
        <taxon>Methanobacteriota</taxon>
        <taxon>Stenosarchaea group</taxon>
        <taxon>Halobacteria</taxon>
        <taxon>Halobacteriales</taxon>
        <taxon>Haloarculaceae</taxon>
        <taxon>Haloarcula</taxon>
    </lineage>
</organism>
<proteinExistence type="predicted"/>
<evidence type="ECO:0000313" key="7">
    <source>
        <dbReference type="Proteomes" id="UP001430455"/>
    </source>
</evidence>
<evidence type="ECO:0000256" key="1">
    <source>
        <dbReference type="ARBA" id="ARBA00004141"/>
    </source>
</evidence>
<reference evidence="6 7" key="1">
    <citation type="submission" date="2021-06" db="EMBL/GenBank/DDBJ databases">
        <title>Halomicroarcula sp. a new haloarchaeum isolated from saline soil.</title>
        <authorList>
            <person name="Duran-Viseras A."/>
            <person name="Sanchez-Porro C."/>
            <person name="Ventosa A."/>
        </authorList>
    </citation>
    <scope>NUCLEOTIDE SEQUENCE [LARGE SCALE GENOMIC DNA]</scope>
    <source>
        <strain evidence="6 7">F27</strain>
    </source>
</reference>
<dbReference type="GO" id="GO:0016020">
    <property type="term" value="C:membrane"/>
    <property type="evidence" value="ECO:0007669"/>
    <property type="project" value="UniProtKB-SubCell"/>
</dbReference>
<feature type="transmembrane region" description="Helical" evidence="5">
    <location>
        <begin position="51"/>
        <end position="79"/>
    </location>
</feature>
<keyword evidence="7" id="KW-1185">Reference proteome</keyword>
<name>A0AAW4PFA2_9EURY</name>
<dbReference type="InterPro" id="IPR007269">
    <property type="entry name" value="ICMT_MeTrfase"/>
</dbReference>
<dbReference type="AlphaFoldDB" id="A0AAW4PFA2"/>